<keyword evidence="2" id="KW-1185">Reference proteome</keyword>
<gene>
    <name evidence="1" type="primary">pol_2570</name>
    <name evidence="1" type="ORF">CEXT_341261</name>
</gene>
<organism evidence="1 2">
    <name type="scientific">Caerostris extrusa</name>
    <name type="common">Bark spider</name>
    <name type="synonym">Caerostris bankana</name>
    <dbReference type="NCBI Taxonomy" id="172846"/>
    <lineage>
        <taxon>Eukaryota</taxon>
        <taxon>Metazoa</taxon>
        <taxon>Ecdysozoa</taxon>
        <taxon>Arthropoda</taxon>
        <taxon>Chelicerata</taxon>
        <taxon>Arachnida</taxon>
        <taxon>Araneae</taxon>
        <taxon>Araneomorphae</taxon>
        <taxon>Entelegynae</taxon>
        <taxon>Araneoidea</taxon>
        <taxon>Araneidae</taxon>
        <taxon>Caerostris</taxon>
    </lineage>
</organism>
<dbReference type="InterPro" id="IPR043502">
    <property type="entry name" value="DNA/RNA_pol_sf"/>
</dbReference>
<dbReference type="Gene3D" id="3.10.10.10">
    <property type="entry name" value="HIV Type 1 Reverse Transcriptase, subunit A, domain 1"/>
    <property type="match status" value="1"/>
</dbReference>
<dbReference type="EMBL" id="BPLR01009576">
    <property type="protein sequence ID" value="GIY33000.1"/>
    <property type="molecule type" value="Genomic_DNA"/>
</dbReference>
<dbReference type="GO" id="GO:0071897">
    <property type="term" value="P:DNA biosynthetic process"/>
    <property type="evidence" value="ECO:0007669"/>
    <property type="project" value="UniProtKB-ARBA"/>
</dbReference>
<name>A0AAV4SFR6_CAEEX</name>
<dbReference type="Proteomes" id="UP001054945">
    <property type="component" value="Unassembled WGS sequence"/>
</dbReference>
<protein>
    <submittedName>
        <fullName evidence="1">Retrovirus-related Pol polyprotein from transposon opus</fullName>
    </submittedName>
</protein>
<dbReference type="AlphaFoldDB" id="A0AAV4SFR6"/>
<reference evidence="1 2" key="1">
    <citation type="submission" date="2021-06" db="EMBL/GenBank/DDBJ databases">
        <title>Caerostris extrusa draft genome.</title>
        <authorList>
            <person name="Kono N."/>
            <person name="Arakawa K."/>
        </authorList>
    </citation>
    <scope>NUCLEOTIDE SEQUENCE [LARGE SCALE GENOMIC DNA]</scope>
</reference>
<comment type="caution">
    <text evidence="1">The sequence shown here is derived from an EMBL/GenBank/DDBJ whole genome shotgun (WGS) entry which is preliminary data.</text>
</comment>
<proteinExistence type="predicted"/>
<accession>A0AAV4SFR6</accession>
<dbReference type="SUPFAM" id="SSF56672">
    <property type="entry name" value="DNA/RNA polymerases"/>
    <property type="match status" value="1"/>
</dbReference>
<evidence type="ECO:0000313" key="1">
    <source>
        <dbReference type="EMBL" id="GIY33000.1"/>
    </source>
</evidence>
<sequence>MEFLEKNNIVLAISSKSWYFYNQPMKRYSLIEDYETTELIPVAKLEISPFALREYEVKLLTPYQKNRLNALLKKYERCFQSWEEVTPFAEYRIDTRNYVPVAVPPYSMTPAKREILWRELDNLLALGIIEECKSPYASRIVIVP</sequence>
<evidence type="ECO:0000313" key="2">
    <source>
        <dbReference type="Proteomes" id="UP001054945"/>
    </source>
</evidence>